<dbReference type="EMBL" id="JBCLVG010000001">
    <property type="protein sequence ID" value="MEN1945007.1"/>
    <property type="molecule type" value="Genomic_DNA"/>
</dbReference>
<protein>
    <submittedName>
        <fullName evidence="2">Uncharacterized protein</fullName>
    </submittedName>
</protein>
<feature type="compositionally biased region" description="Acidic residues" evidence="1">
    <location>
        <begin position="21"/>
        <end position="32"/>
    </location>
</feature>
<keyword evidence="3" id="KW-1185">Reference proteome</keyword>
<gene>
    <name evidence="2" type="ORF">WJX64_00450</name>
</gene>
<accession>A0ABU9VZ32</accession>
<organism evidence="2 3">
    <name type="scientific">Leifsonia stereocauli</name>
    <dbReference type="NCBI Taxonomy" id="3134136"/>
    <lineage>
        <taxon>Bacteria</taxon>
        <taxon>Bacillati</taxon>
        <taxon>Actinomycetota</taxon>
        <taxon>Actinomycetes</taxon>
        <taxon>Micrococcales</taxon>
        <taxon>Microbacteriaceae</taxon>
        <taxon>Leifsonia</taxon>
    </lineage>
</organism>
<dbReference type="RefSeq" id="WP_342110722.1">
    <property type="nucleotide sequence ID" value="NZ_JBCAUN010000001.1"/>
</dbReference>
<name>A0ABU9VZ32_9MICO</name>
<reference evidence="2 3" key="1">
    <citation type="submission" date="2024-03" db="EMBL/GenBank/DDBJ databases">
        <title>YIM 134122 draft genome.</title>
        <authorList>
            <person name="Zuo S."/>
            <person name="Xiong L."/>
        </authorList>
    </citation>
    <scope>NUCLEOTIDE SEQUENCE [LARGE SCALE GENOMIC DNA]</scope>
    <source>
        <strain evidence="2 3">YIM 134122</strain>
    </source>
</reference>
<proteinExistence type="predicted"/>
<evidence type="ECO:0000313" key="2">
    <source>
        <dbReference type="EMBL" id="MEN1945007.1"/>
    </source>
</evidence>
<sequence>MGDDAGRHLLEQRVYSRSSADEQEQDFTDPDTGELLRVRPSVWELMLYDRRAGTEGCVEVLPPVRGDDHRSPNAAKRHHGGGQILATGLATGALIGAASVAIVDGVTIEQDDEVDTSTTGAEVMLEAVFENRDYPVADPGVVATAGFFPESFRLLASNVFMEDNAQIFAAMRTDGAYCLVSVAGGVRTASRCGSETDMTTGGLRMVNSARSVRGGGLMQVVVEWQADGSITWHPEPEPTTGR</sequence>
<evidence type="ECO:0000313" key="3">
    <source>
        <dbReference type="Proteomes" id="UP001425155"/>
    </source>
</evidence>
<comment type="caution">
    <text evidence="2">The sequence shown here is derived from an EMBL/GenBank/DDBJ whole genome shotgun (WGS) entry which is preliminary data.</text>
</comment>
<dbReference type="Proteomes" id="UP001425155">
    <property type="component" value="Unassembled WGS sequence"/>
</dbReference>
<feature type="region of interest" description="Disordered" evidence="1">
    <location>
        <begin position="14"/>
        <end position="33"/>
    </location>
</feature>
<evidence type="ECO:0000256" key="1">
    <source>
        <dbReference type="SAM" id="MobiDB-lite"/>
    </source>
</evidence>